<dbReference type="Pfam" id="PF02897">
    <property type="entry name" value="Peptidase_S9_N"/>
    <property type="match status" value="1"/>
</dbReference>
<keyword evidence="2" id="KW-0645">Protease</keyword>
<keyword evidence="8" id="KW-1185">Reference proteome</keyword>
<proteinExistence type="inferred from homology"/>
<dbReference type="RefSeq" id="WP_380619051.1">
    <property type="nucleotide sequence ID" value="NZ_JBHSDK010000010.1"/>
</dbReference>
<reference evidence="8" key="1">
    <citation type="journal article" date="2019" name="Int. J. Syst. Evol. Microbiol.">
        <title>The Global Catalogue of Microorganisms (GCM) 10K type strain sequencing project: providing services to taxonomists for standard genome sequencing and annotation.</title>
        <authorList>
            <consortium name="The Broad Institute Genomics Platform"/>
            <consortium name="The Broad Institute Genome Sequencing Center for Infectious Disease"/>
            <person name="Wu L."/>
            <person name="Ma J."/>
        </authorList>
    </citation>
    <scope>NUCLEOTIDE SEQUENCE [LARGE SCALE GENOMIC DNA]</scope>
    <source>
        <strain evidence="8">IBRC-M 10908</strain>
    </source>
</reference>
<dbReference type="PROSITE" id="PS00708">
    <property type="entry name" value="PRO_ENDOPEP_SER"/>
    <property type="match status" value="1"/>
</dbReference>
<dbReference type="PANTHER" id="PTHR11757:SF19">
    <property type="entry name" value="PROLYL ENDOPEPTIDASE-LIKE"/>
    <property type="match status" value="1"/>
</dbReference>
<dbReference type="PRINTS" id="PR00862">
    <property type="entry name" value="PROLIGOPTASE"/>
</dbReference>
<feature type="domain" description="Peptidase S9A N-terminal" evidence="6">
    <location>
        <begin position="7"/>
        <end position="410"/>
    </location>
</feature>
<evidence type="ECO:0000313" key="7">
    <source>
        <dbReference type="EMBL" id="MFC4334901.1"/>
    </source>
</evidence>
<keyword evidence="4" id="KW-0720">Serine protease</keyword>
<accession>A0ABV8TX00</accession>
<evidence type="ECO:0000256" key="3">
    <source>
        <dbReference type="ARBA" id="ARBA00022801"/>
    </source>
</evidence>
<dbReference type="InterPro" id="IPR029058">
    <property type="entry name" value="AB_hydrolase_fold"/>
</dbReference>
<evidence type="ECO:0000256" key="2">
    <source>
        <dbReference type="ARBA" id="ARBA00022670"/>
    </source>
</evidence>
<feature type="domain" description="Peptidase S9 prolyl oligopeptidase catalytic" evidence="5">
    <location>
        <begin position="471"/>
        <end position="686"/>
    </location>
</feature>
<dbReference type="SUPFAM" id="SSF50993">
    <property type="entry name" value="Peptidase/esterase 'gauge' domain"/>
    <property type="match status" value="1"/>
</dbReference>
<sequence length="690" mass="77919">MTEIQPPAAPRREHLRTFHGDTFNDEYYWLREAEDPETLAYLKAENAYTDQESAHLEPLRGKIFHEIKDRTQETDLSVPQRLHGWWYYGRTEEGKQYARQCRLKAEGDVPPEIEPGVPIEGEEVILDGNALAEGHDFFSMGTADVSPDGNLLAYSVNFSGDERFTLRFKDLRTGQDLDDAVEDTFYGGAWSADGKAFFYTKVDDAWRPHQVWRHLLGEEEDTLVYQEDDQKFRVGIGLTRSEEYLLLYAASTLTTEVRYLRADDPTGDFQVFGEGRVQGVEVDVDHQGDRFLVLHNKNAENFTVGWVPVDDTRDYHELVPHNGARRIDSVDAFKDFAVVSLRESGLSRLALLDRVGDLKFIEFDEPIYTVGLGDTPEYDARLIRFGYASMVTPSSVYDYDVRNGEKLLRKRTPVLGGFDPEDYRQYREWAEAEDGTRVPISVVAHKDASPDATNPVLLYGYGSYEMSIDPYFSIARLSLLDRGVVFAIAHVRGGGEMGRAWYDDGKMLRKKNTFSDFTAAADRMVESGWADGERIVARGGSAGGLLMGAVANLAPEKFAGILAEVPFVDNLTTILDPSMPLTVGEWEEWGNPIESSEVYEYMKSYSPYENVRDVKYPSILAVTSLNDTRVGFHEPAKWVARLREVSPQTHVLLKTEMEAGHGGRSGRYDAWEEEAFNLAWVLGRLGAAEK</sequence>
<name>A0ABV8TX00_9ACTN</name>
<dbReference type="InterPro" id="IPR051543">
    <property type="entry name" value="Serine_Peptidase_S9A"/>
</dbReference>
<gene>
    <name evidence="7" type="ORF">ACFPET_06790</name>
</gene>
<dbReference type="Gene3D" id="3.40.50.1820">
    <property type="entry name" value="alpha/beta hydrolase"/>
    <property type="match status" value="1"/>
</dbReference>
<dbReference type="Gene3D" id="2.130.10.120">
    <property type="entry name" value="Prolyl oligopeptidase, N-terminal domain"/>
    <property type="match status" value="1"/>
</dbReference>
<organism evidence="7 8">
    <name type="scientific">Salininema proteolyticum</name>
    <dbReference type="NCBI Taxonomy" id="1607685"/>
    <lineage>
        <taxon>Bacteria</taxon>
        <taxon>Bacillati</taxon>
        <taxon>Actinomycetota</taxon>
        <taxon>Actinomycetes</taxon>
        <taxon>Glycomycetales</taxon>
        <taxon>Glycomycetaceae</taxon>
        <taxon>Salininema</taxon>
    </lineage>
</organism>
<evidence type="ECO:0000256" key="1">
    <source>
        <dbReference type="ARBA" id="ARBA00005228"/>
    </source>
</evidence>
<evidence type="ECO:0000259" key="5">
    <source>
        <dbReference type="Pfam" id="PF00326"/>
    </source>
</evidence>
<dbReference type="InterPro" id="IPR023302">
    <property type="entry name" value="Pept_S9A_N"/>
</dbReference>
<keyword evidence="3" id="KW-0378">Hydrolase</keyword>
<dbReference type="InterPro" id="IPR001375">
    <property type="entry name" value="Peptidase_S9_cat"/>
</dbReference>
<dbReference type="SUPFAM" id="SSF53474">
    <property type="entry name" value="alpha/beta-Hydrolases"/>
    <property type="match status" value="1"/>
</dbReference>
<evidence type="ECO:0000259" key="6">
    <source>
        <dbReference type="Pfam" id="PF02897"/>
    </source>
</evidence>
<evidence type="ECO:0000313" key="8">
    <source>
        <dbReference type="Proteomes" id="UP001595823"/>
    </source>
</evidence>
<comment type="similarity">
    <text evidence="1">Belongs to the peptidase S9A family.</text>
</comment>
<evidence type="ECO:0000256" key="4">
    <source>
        <dbReference type="ARBA" id="ARBA00022825"/>
    </source>
</evidence>
<dbReference type="InterPro" id="IPR002471">
    <property type="entry name" value="Pept_S9_AS"/>
</dbReference>
<comment type="caution">
    <text evidence="7">The sequence shown here is derived from an EMBL/GenBank/DDBJ whole genome shotgun (WGS) entry which is preliminary data.</text>
</comment>
<dbReference type="Pfam" id="PF00326">
    <property type="entry name" value="Peptidase_S9"/>
    <property type="match status" value="1"/>
</dbReference>
<dbReference type="EMBL" id="JBHSDK010000010">
    <property type="protein sequence ID" value="MFC4334901.1"/>
    <property type="molecule type" value="Genomic_DNA"/>
</dbReference>
<protein>
    <submittedName>
        <fullName evidence="7">S9 family peptidase</fullName>
    </submittedName>
</protein>
<dbReference type="PANTHER" id="PTHR11757">
    <property type="entry name" value="PROTEASE FAMILY S9A OLIGOPEPTIDASE"/>
    <property type="match status" value="1"/>
</dbReference>
<dbReference type="InterPro" id="IPR002470">
    <property type="entry name" value="Peptidase_S9A"/>
</dbReference>
<dbReference type="Proteomes" id="UP001595823">
    <property type="component" value="Unassembled WGS sequence"/>
</dbReference>